<keyword evidence="4 7" id="KW-0472">Membrane</keyword>
<feature type="transmembrane region" description="Helical" evidence="7">
    <location>
        <begin position="293"/>
        <end position="313"/>
    </location>
</feature>
<reference evidence="9" key="1">
    <citation type="submission" date="2022-03" db="EMBL/GenBank/DDBJ databases">
        <authorList>
            <person name="Martin C."/>
        </authorList>
    </citation>
    <scope>NUCLEOTIDE SEQUENCE</scope>
</reference>
<feature type="transmembrane region" description="Helical" evidence="7">
    <location>
        <begin position="476"/>
        <end position="497"/>
    </location>
</feature>
<dbReference type="PANTHER" id="PTHR46641">
    <property type="entry name" value="FMRFAMIDE RECEPTOR-RELATED"/>
    <property type="match status" value="1"/>
</dbReference>
<evidence type="ECO:0000256" key="4">
    <source>
        <dbReference type="ARBA" id="ARBA00023136"/>
    </source>
</evidence>
<evidence type="ECO:0000256" key="5">
    <source>
        <dbReference type="RuleBase" id="RU000688"/>
    </source>
</evidence>
<dbReference type="PANTHER" id="PTHR46641:SF2">
    <property type="entry name" value="FMRFAMIDE RECEPTOR"/>
    <property type="match status" value="1"/>
</dbReference>
<protein>
    <submittedName>
        <fullName evidence="9">Uncharacterized protein</fullName>
    </submittedName>
</protein>
<accession>A0A8J1XFP8</accession>
<dbReference type="SUPFAM" id="SSF81321">
    <property type="entry name" value="Family A G protein-coupled receptor-like"/>
    <property type="match status" value="1"/>
</dbReference>
<feature type="transmembrane region" description="Helical" evidence="7">
    <location>
        <begin position="527"/>
        <end position="549"/>
    </location>
</feature>
<dbReference type="CDD" id="cd14978">
    <property type="entry name" value="7tmA_FMRFamide_R-like"/>
    <property type="match status" value="1"/>
</dbReference>
<evidence type="ECO:0000256" key="3">
    <source>
        <dbReference type="ARBA" id="ARBA00022989"/>
    </source>
</evidence>
<keyword evidence="5" id="KW-0297">G-protein coupled receptor</keyword>
<dbReference type="Proteomes" id="UP000749559">
    <property type="component" value="Unassembled WGS sequence"/>
</dbReference>
<dbReference type="PROSITE" id="PS00237">
    <property type="entry name" value="G_PROTEIN_RECEP_F1_1"/>
    <property type="match status" value="1"/>
</dbReference>
<organism evidence="9 10">
    <name type="scientific">Owenia fusiformis</name>
    <name type="common">Polychaete worm</name>
    <dbReference type="NCBI Taxonomy" id="6347"/>
    <lineage>
        <taxon>Eukaryota</taxon>
        <taxon>Metazoa</taxon>
        <taxon>Spiralia</taxon>
        <taxon>Lophotrochozoa</taxon>
        <taxon>Annelida</taxon>
        <taxon>Polychaeta</taxon>
        <taxon>Sedentaria</taxon>
        <taxon>Canalipalpata</taxon>
        <taxon>Sabellida</taxon>
        <taxon>Oweniida</taxon>
        <taxon>Oweniidae</taxon>
        <taxon>Owenia</taxon>
    </lineage>
</organism>
<comment type="subcellular location">
    <subcellularLocation>
        <location evidence="1">Membrane</location>
    </subcellularLocation>
</comment>
<evidence type="ECO:0000256" key="7">
    <source>
        <dbReference type="SAM" id="Phobius"/>
    </source>
</evidence>
<comment type="similarity">
    <text evidence="5">Belongs to the G-protein coupled receptor 1 family.</text>
</comment>
<evidence type="ECO:0000313" key="10">
    <source>
        <dbReference type="Proteomes" id="UP000749559"/>
    </source>
</evidence>
<keyword evidence="3 7" id="KW-1133">Transmembrane helix</keyword>
<dbReference type="InterPro" id="IPR017452">
    <property type="entry name" value="GPCR_Rhodpsn_7TM"/>
</dbReference>
<proteinExistence type="inferred from homology"/>
<keyword evidence="2 5" id="KW-0812">Transmembrane</keyword>
<feature type="chain" id="PRO_5043927304" evidence="8">
    <location>
        <begin position="22"/>
        <end position="588"/>
    </location>
</feature>
<dbReference type="InterPro" id="IPR052954">
    <property type="entry name" value="GPCR-Ligand_Int"/>
</dbReference>
<gene>
    <name evidence="9" type="ORF">OFUS_LOCUS10927</name>
</gene>
<dbReference type="EMBL" id="CAIIXF020000005">
    <property type="protein sequence ID" value="CAH1784789.1"/>
    <property type="molecule type" value="Genomic_DNA"/>
</dbReference>
<evidence type="ECO:0000256" key="2">
    <source>
        <dbReference type="ARBA" id="ARBA00022692"/>
    </source>
</evidence>
<feature type="transmembrane region" description="Helical" evidence="7">
    <location>
        <begin position="333"/>
        <end position="351"/>
    </location>
</feature>
<evidence type="ECO:0000256" key="6">
    <source>
        <dbReference type="SAM" id="MobiDB-lite"/>
    </source>
</evidence>
<name>A0A8J1XFP8_OWEFU</name>
<dbReference type="InterPro" id="IPR000276">
    <property type="entry name" value="GPCR_Rhodpsn"/>
</dbReference>
<feature type="transmembrane region" description="Helical" evidence="7">
    <location>
        <begin position="250"/>
        <end position="272"/>
    </location>
</feature>
<dbReference type="Pfam" id="PF00001">
    <property type="entry name" value="7tm_1"/>
    <property type="match status" value="1"/>
</dbReference>
<keyword evidence="5" id="KW-0807">Transducer</keyword>
<evidence type="ECO:0000256" key="8">
    <source>
        <dbReference type="SAM" id="SignalP"/>
    </source>
</evidence>
<feature type="transmembrane region" description="Helical" evidence="7">
    <location>
        <begin position="372"/>
        <end position="389"/>
    </location>
</feature>
<dbReference type="AlphaFoldDB" id="A0A8J1XFP8"/>
<feature type="compositionally biased region" description="Polar residues" evidence="6">
    <location>
        <begin position="72"/>
        <end position="84"/>
    </location>
</feature>
<dbReference type="PROSITE" id="PS50262">
    <property type="entry name" value="G_PROTEIN_RECEP_F1_2"/>
    <property type="match status" value="1"/>
</dbReference>
<dbReference type="GO" id="GO:0016020">
    <property type="term" value="C:membrane"/>
    <property type="evidence" value="ECO:0007669"/>
    <property type="project" value="UniProtKB-SubCell"/>
</dbReference>
<keyword evidence="5" id="KW-0675">Receptor</keyword>
<comment type="caution">
    <text evidence="9">The sequence shown here is derived from an EMBL/GenBank/DDBJ whole genome shotgun (WGS) entry which is preliminary data.</text>
</comment>
<feature type="signal peptide" evidence="8">
    <location>
        <begin position="1"/>
        <end position="21"/>
    </location>
</feature>
<keyword evidence="8" id="KW-0732">Signal</keyword>
<dbReference type="PRINTS" id="PR00237">
    <property type="entry name" value="GPCRRHODOPSN"/>
</dbReference>
<dbReference type="OrthoDB" id="6276488at2759"/>
<keyword evidence="10" id="KW-1185">Reference proteome</keyword>
<feature type="region of interest" description="Disordered" evidence="6">
    <location>
        <begin position="72"/>
        <end position="96"/>
    </location>
</feature>
<dbReference type="Gene3D" id="1.20.1070.10">
    <property type="entry name" value="Rhodopsin 7-helix transmembrane proteins"/>
    <property type="match status" value="1"/>
</dbReference>
<sequence>MKARVEMVLVILAVTMGINYSATKGSFTKEESDTTTYGYTGEQFHNGTSDATTSRYTGIKTSAGEQFENGKSYATTSGYTGNKTSTREQVENGESDATTFSQTSEIMSKTTNKSNITNDNNSSVTIATASRVTRETNVNVNDTTTDKVGRNFTMGNGGHDNNYFTTVLPTSEKGTTTLESNPNTESDTPTEEDVLLDCIYNNDGVYIDLITSEYMLNETVVFCCQLQIKNYDVHSLMTKEMTKVYEIIEFWISICLVFIGLVGNGVSFVILYREKTSTSMFLLKALSSCDALYCLWYLMFAPYSIAYEITPWIKNRESNIVNWIPFHFLKLGLVNYVLQTISIWLVVLLTIDRYIAICYPFRAKVLCTLNKVRIEVGVLIILSICFAIPKGFQNASEMSVNACLRTPYVETVLTKFGESFGCAVVYNIILDGFLRYIIPVIMVLVMNILLIRVLTKAAANRVQMSSISETSQQDNGITKMLVTVATVFLILILPQVGAKILKSLVYLSMKNKISLSVNVSPTAVESVVLASNLALRLNSSINFILYIIVSQRFRKGFAQLFRCSRVLKSDTTSSGSRTSSTGASKSEL</sequence>
<dbReference type="GO" id="GO:0004930">
    <property type="term" value="F:G protein-coupled receptor activity"/>
    <property type="evidence" value="ECO:0007669"/>
    <property type="project" value="UniProtKB-KW"/>
</dbReference>
<evidence type="ECO:0000313" key="9">
    <source>
        <dbReference type="EMBL" id="CAH1784789.1"/>
    </source>
</evidence>
<feature type="transmembrane region" description="Helical" evidence="7">
    <location>
        <begin position="436"/>
        <end position="455"/>
    </location>
</feature>
<evidence type="ECO:0000256" key="1">
    <source>
        <dbReference type="ARBA" id="ARBA00004370"/>
    </source>
</evidence>